<reference evidence="1 2" key="1">
    <citation type="journal article" date="2010" name="Science">
        <title>Genomic analysis of organismal complexity in the multicellular green alga Volvox carteri.</title>
        <authorList>
            <person name="Prochnik S.E."/>
            <person name="Umen J."/>
            <person name="Nedelcu A.M."/>
            <person name="Hallmann A."/>
            <person name="Miller S.M."/>
            <person name="Nishii I."/>
            <person name="Ferris P."/>
            <person name="Kuo A."/>
            <person name="Mitros T."/>
            <person name="Fritz-Laylin L.K."/>
            <person name="Hellsten U."/>
            <person name="Chapman J."/>
            <person name="Simakov O."/>
            <person name="Rensing S.A."/>
            <person name="Terry A."/>
            <person name="Pangilinan J."/>
            <person name="Kapitonov V."/>
            <person name="Jurka J."/>
            <person name="Salamov A."/>
            <person name="Shapiro H."/>
            <person name="Schmutz J."/>
            <person name="Grimwood J."/>
            <person name="Lindquist E."/>
            <person name="Lucas S."/>
            <person name="Grigoriev I.V."/>
            <person name="Schmitt R."/>
            <person name="Kirk D."/>
            <person name="Rokhsar D.S."/>
        </authorList>
    </citation>
    <scope>NUCLEOTIDE SEQUENCE [LARGE SCALE GENOMIC DNA]</scope>
    <source>
        <strain evidence="2">f. Nagariensis / Eve</strain>
    </source>
</reference>
<dbReference type="GeneID" id="9620486"/>
<dbReference type="RefSeq" id="XP_002947523.1">
    <property type="nucleotide sequence ID" value="XM_002947477.1"/>
</dbReference>
<dbReference type="KEGG" id="vcn:VOLCADRAFT_87729"/>
<dbReference type="PANTHER" id="PTHR12393:SF6">
    <property type="entry name" value="SPHINGOMYELIN PHOSPHODIESTERASE 2"/>
    <property type="match status" value="1"/>
</dbReference>
<dbReference type="AlphaFoldDB" id="D8TM34"/>
<dbReference type="PANTHER" id="PTHR12393">
    <property type="entry name" value="SPHINGOMYELIN PHOSPHODIESTERASE RELATED"/>
    <property type="match status" value="1"/>
</dbReference>
<dbReference type="EMBL" id="GL378327">
    <property type="protein sequence ID" value="EFJ51571.1"/>
    <property type="molecule type" value="Genomic_DNA"/>
</dbReference>
<dbReference type="GO" id="GO:0046513">
    <property type="term" value="P:ceramide biosynthetic process"/>
    <property type="evidence" value="ECO:0007669"/>
    <property type="project" value="TreeGrafter"/>
</dbReference>
<accession>D8TM34</accession>
<dbReference type="GO" id="GO:0004620">
    <property type="term" value="F:phospholipase activity"/>
    <property type="evidence" value="ECO:0007669"/>
    <property type="project" value="TreeGrafter"/>
</dbReference>
<proteinExistence type="predicted"/>
<keyword evidence="2" id="KW-1185">Reference proteome</keyword>
<sequence length="229" mass="24388">MKAACVLKGFKPGSPRFDTEAAPKASILLTVRSRSLAILQVALEAAGFPLTDEVFIATAERGSMGVCQWFIKRGGPVSVWGGTQAAAGNGDLDMVRRLLQRVMSSNTTGSWWVPGPWLRLLMLELLEGTVSVLLDKGSCCCSPGWRCWRRQKCKWRRQLEAVGGGRSASAPRSGVLTAKVFKGAAYGFNLAMLQQLHRKTAAVSSTAGSSGGSSLLTDVLLEALSSPTS</sequence>
<organism evidence="2">
    <name type="scientific">Volvox carteri f. nagariensis</name>
    <dbReference type="NCBI Taxonomy" id="3068"/>
    <lineage>
        <taxon>Eukaryota</taxon>
        <taxon>Viridiplantae</taxon>
        <taxon>Chlorophyta</taxon>
        <taxon>core chlorophytes</taxon>
        <taxon>Chlorophyceae</taxon>
        <taxon>CS clade</taxon>
        <taxon>Chlamydomonadales</taxon>
        <taxon>Volvocaceae</taxon>
        <taxon>Volvox</taxon>
    </lineage>
</organism>
<dbReference type="Proteomes" id="UP000001058">
    <property type="component" value="Unassembled WGS sequence"/>
</dbReference>
<protein>
    <submittedName>
        <fullName evidence="1">Uncharacterized protein</fullName>
    </submittedName>
</protein>
<evidence type="ECO:0000313" key="1">
    <source>
        <dbReference type="EMBL" id="EFJ51571.1"/>
    </source>
</evidence>
<name>D8TM34_VOLCA</name>
<dbReference type="GO" id="GO:0071944">
    <property type="term" value="C:cell periphery"/>
    <property type="evidence" value="ECO:0007669"/>
    <property type="project" value="TreeGrafter"/>
</dbReference>
<dbReference type="GO" id="GO:0016020">
    <property type="term" value="C:membrane"/>
    <property type="evidence" value="ECO:0007669"/>
    <property type="project" value="TreeGrafter"/>
</dbReference>
<dbReference type="InParanoid" id="D8TM34"/>
<gene>
    <name evidence="1" type="ORF">VOLCADRAFT_87729</name>
</gene>
<evidence type="ECO:0000313" key="2">
    <source>
        <dbReference type="Proteomes" id="UP000001058"/>
    </source>
</evidence>
<dbReference type="GO" id="GO:0030149">
    <property type="term" value="P:sphingolipid catabolic process"/>
    <property type="evidence" value="ECO:0007669"/>
    <property type="project" value="TreeGrafter"/>
</dbReference>
<dbReference type="GO" id="GO:0005783">
    <property type="term" value="C:endoplasmic reticulum"/>
    <property type="evidence" value="ECO:0007669"/>
    <property type="project" value="TreeGrafter"/>
</dbReference>